<evidence type="ECO:0000313" key="3">
    <source>
        <dbReference type="Proteomes" id="UP000022910"/>
    </source>
</evidence>
<dbReference type="SUPFAM" id="SSF46689">
    <property type="entry name" value="Homeodomain-like"/>
    <property type="match status" value="1"/>
</dbReference>
<dbReference type="OrthoDB" id="2435994at2759"/>
<dbReference type="InterPro" id="IPR007889">
    <property type="entry name" value="HTH_Psq"/>
</dbReference>
<comment type="caution">
    <text evidence="2">The sequence shown here is derived from an EMBL/GenBank/DDBJ whole genome shotgun (WGS) entry which is preliminary data.</text>
</comment>
<dbReference type="Pfam" id="PF04218">
    <property type="entry name" value="CENP-B_N"/>
    <property type="match status" value="1"/>
</dbReference>
<evidence type="ECO:0000313" key="2">
    <source>
        <dbReference type="EMBL" id="EXX62284.1"/>
    </source>
</evidence>
<protein>
    <recommendedName>
        <fullName evidence="1">HTH psq-type domain-containing protein</fullName>
    </recommendedName>
</protein>
<dbReference type="EMBL" id="JEMT01024778">
    <property type="protein sequence ID" value="EXX62284.1"/>
    <property type="molecule type" value="Genomic_DNA"/>
</dbReference>
<dbReference type="Proteomes" id="UP000022910">
    <property type="component" value="Unassembled WGS sequence"/>
</dbReference>
<proteinExistence type="predicted"/>
<gene>
    <name evidence="2" type="ORF">RirG_163200</name>
</gene>
<organism evidence="2 3">
    <name type="scientific">Rhizophagus irregularis (strain DAOM 197198w)</name>
    <name type="common">Glomus intraradices</name>
    <dbReference type="NCBI Taxonomy" id="1432141"/>
    <lineage>
        <taxon>Eukaryota</taxon>
        <taxon>Fungi</taxon>
        <taxon>Fungi incertae sedis</taxon>
        <taxon>Mucoromycota</taxon>
        <taxon>Glomeromycotina</taxon>
        <taxon>Glomeromycetes</taxon>
        <taxon>Glomerales</taxon>
        <taxon>Glomeraceae</taxon>
        <taxon>Rhizophagus</taxon>
    </lineage>
</organism>
<sequence>MVRGNFHKLRANVTTKRRRQWSAREKLMVITYYERGHSKRSTADKFNIEPKQLREWISNKERLLKAVPYIQKLTTGARPKYPQLAL</sequence>
<dbReference type="InterPro" id="IPR009057">
    <property type="entry name" value="Homeodomain-like_sf"/>
</dbReference>
<dbReference type="Gene3D" id="1.10.10.60">
    <property type="entry name" value="Homeodomain-like"/>
    <property type="match status" value="1"/>
</dbReference>
<reference evidence="2 3" key="1">
    <citation type="submission" date="2014-02" db="EMBL/GenBank/DDBJ databases">
        <title>Single nucleus genome sequencing reveals high similarity among nuclei of an endomycorrhizal fungus.</title>
        <authorList>
            <person name="Lin K."/>
            <person name="Geurts R."/>
            <person name="Zhang Z."/>
            <person name="Limpens E."/>
            <person name="Saunders D.G."/>
            <person name="Mu D."/>
            <person name="Pang E."/>
            <person name="Cao H."/>
            <person name="Cha H."/>
            <person name="Lin T."/>
            <person name="Zhou Q."/>
            <person name="Shang Y."/>
            <person name="Li Y."/>
            <person name="Ivanov S."/>
            <person name="Sharma T."/>
            <person name="Velzen R.V."/>
            <person name="Ruijter N.D."/>
            <person name="Aanen D.K."/>
            <person name="Win J."/>
            <person name="Kamoun S."/>
            <person name="Bisseling T."/>
            <person name="Huang S."/>
        </authorList>
    </citation>
    <scope>NUCLEOTIDE SEQUENCE [LARGE SCALE GENOMIC DNA]</scope>
    <source>
        <strain evidence="3">DAOM197198w</strain>
    </source>
</reference>
<name>A0A015K4B2_RHIIW</name>
<keyword evidence="3" id="KW-1185">Reference proteome</keyword>
<accession>A0A015K4B2</accession>
<dbReference type="STRING" id="1432141.A0A015K4B2"/>
<feature type="domain" description="HTH psq-type" evidence="1">
    <location>
        <begin position="16"/>
        <end position="65"/>
    </location>
</feature>
<evidence type="ECO:0000259" key="1">
    <source>
        <dbReference type="Pfam" id="PF04218"/>
    </source>
</evidence>
<dbReference type="AlphaFoldDB" id="A0A015K4B2"/>
<dbReference type="GO" id="GO:0003677">
    <property type="term" value="F:DNA binding"/>
    <property type="evidence" value="ECO:0007669"/>
    <property type="project" value="InterPro"/>
</dbReference>
<dbReference type="HOGENOM" id="CLU_2499070_0_0_1"/>